<name>A0A8H3BR11_9AGAM</name>
<evidence type="ECO:0000313" key="3">
    <source>
        <dbReference type="Proteomes" id="UP000663853"/>
    </source>
</evidence>
<organism evidence="2 3">
    <name type="scientific">Rhizoctonia solani</name>
    <dbReference type="NCBI Taxonomy" id="456999"/>
    <lineage>
        <taxon>Eukaryota</taxon>
        <taxon>Fungi</taxon>
        <taxon>Dikarya</taxon>
        <taxon>Basidiomycota</taxon>
        <taxon>Agaricomycotina</taxon>
        <taxon>Agaricomycetes</taxon>
        <taxon>Cantharellales</taxon>
        <taxon>Ceratobasidiaceae</taxon>
        <taxon>Rhizoctonia</taxon>
    </lineage>
</organism>
<feature type="compositionally biased region" description="Polar residues" evidence="1">
    <location>
        <begin position="30"/>
        <end position="40"/>
    </location>
</feature>
<evidence type="ECO:0000256" key="1">
    <source>
        <dbReference type="SAM" id="MobiDB-lite"/>
    </source>
</evidence>
<evidence type="ECO:0000313" key="2">
    <source>
        <dbReference type="EMBL" id="CAE6462592.1"/>
    </source>
</evidence>
<dbReference type="EMBL" id="CAJMXA010001535">
    <property type="protein sequence ID" value="CAE6462592.1"/>
    <property type="molecule type" value="Genomic_DNA"/>
</dbReference>
<dbReference type="AlphaFoldDB" id="A0A8H3BR11"/>
<dbReference type="Proteomes" id="UP000663853">
    <property type="component" value="Unassembled WGS sequence"/>
</dbReference>
<proteinExistence type="predicted"/>
<protein>
    <submittedName>
        <fullName evidence="2">Uncharacterized protein</fullName>
    </submittedName>
</protein>
<gene>
    <name evidence="2" type="ORF">RDB_LOCUS63797</name>
</gene>
<feature type="region of interest" description="Disordered" evidence="1">
    <location>
        <begin position="25"/>
        <end position="69"/>
    </location>
</feature>
<feature type="region of interest" description="Disordered" evidence="1">
    <location>
        <begin position="112"/>
        <end position="136"/>
    </location>
</feature>
<reference evidence="2" key="1">
    <citation type="submission" date="2021-01" db="EMBL/GenBank/DDBJ databases">
        <authorList>
            <person name="Kaushik A."/>
        </authorList>
    </citation>
    <scope>NUCLEOTIDE SEQUENCE</scope>
    <source>
        <strain evidence="2">AG6-10EEA</strain>
    </source>
</reference>
<sequence>MPPQEFLVRVQHGIAGGFAPPTPNALHQLARSNDNPNSLFIDSMVRPSGTPDLLPHPPKELPISDPSHDSTKLIDELHSILKEIPTEHPPGIEDIYGMDTSITWASEDLEWQNGGPQGCGRGTSEVQPTPEQKAKFKRAVDIVSQLTQLEK</sequence>
<comment type="caution">
    <text evidence="2">The sequence shown here is derived from an EMBL/GenBank/DDBJ whole genome shotgun (WGS) entry which is preliminary data.</text>
</comment>
<accession>A0A8H3BR11</accession>